<gene>
    <name evidence="2" type="ORF">FWK35_00024202</name>
</gene>
<organism evidence="2 3">
    <name type="scientific">Aphis craccivora</name>
    <name type="common">Cowpea aphid</name>
    <dbReference type="NCBI Taxonomy" id="307492"/>
    <lineage>
        <taxon>Eukaryota</taxon>
        <taxon>Metazoa</taxon>
        <taxon>Ecdysozoa</taxon>
        <taxon>Arthropoda</taxon>
        <taxon>Hexapoda</taxon>
        <taxon>Insecta</taxon>
        <taxon>Pterygota</taxon>
        <taxon>Neoptera</taxon>
        <taxon>Paraneoptera</taxon>
        <taxon>Hemiptera</taxon>
        <taxon>Sternorrhyncha</taxon>
        <taxon>Aphidomorpha</taxon>
        <taxon>Aphidoidea</taxon>
        <taxon>Aphididae</taxon>
        <taxon>Aphidini</taxon>
        <taxon>Aphis</taxon>
        <taxon>Aphis</taxon>
    </lineage>
</organism>
<protein>
    <submittedName>
        <fullName evidence="2">Uncharacterized protein</fullName>
    </submittedName>
</protein>
<feature type="non-terminal residue" evidence="2">
    <location>
        <position position="1"/>
    </location>
</feature>
<keyword evidence="3" id="KW-1185">Reference proteome</keyword>
<reference evidence="2 3" key="1">
    <citation type="submission" date="2019-08" db="EMBL/GenBank/DDBJ databases">
        <title>Whole genome of Aphis craccivora.</title>
        <authorList>
            <person name="Voronova N.V."/>
            <person name="Shulinski R.S."/>
            <person name="Bandarenka Y.V."/>
            <person name="Zhorov D.G."/>
            <person name="Warner D."/>
        </authorList>
    </citation>
    <scope>NUCLEOTIDE SEQUENCE [LARGE SCALE GENOMIC DNA]</scope>
    <source>
        <strain evidence="2">180601</strain>
        <tissue evidence="2">Whole Body</tissue>
    </source>
</reference>
<name>A0A6G0XZG9_APHCR</name>
<evidence type="ECO:0000313" key="3">
    <source>
        <dbReference type="Proteomes" id="UP000478052"/>
    </source>
</evidence>
<sequence>QEFNCNSEKKEMVVPSVNCTICSLTASGTSVMSDHYSSIHNIVMQNTHVGHLNDLGKLPFDKVTRDNIAILHKNDALSVDSWVQTVRSDDKFSLVYYKPQDNIDPLFPNLKKEDFVLIIMNNYQKSMLEKFGNDVISIDDTHGMNSYHFNLTTILVLDDMREGFPCVSMISNRVDEAVLKILFSQIRALTGPIEPKVFMSDMAEYRAWRKNLTKVKPKEKQAEVYKIIRTLLHEKDTKAFENIFVSAISQISVDEQTNEFANYFVSHYGNCVQSWAMGILPSNSCWNRLIVIHKGKITSKIKELRKRHKHSLEMSHEMVLKATEDSWDIVSEKHSEMYRVNRLKTFCDCQIQCQDCLSCIHFCRFQYNQENNGTSTNCLAVDNHMYNVPNSNTEDEHDNETSNIVCQLNNSTITSQHSLELEKGKVQESFNKMLNEMSTFEELNVLKKYFLPIIPTLTTIRNKSNTTNLKSKTSQSSPTNKKIIP</sequence>
<dbReference type="OrthoDB" id="6607585at2759"/>
<dbReference type="Proteomes" id="UP000478052">
    <property type="component" value="Unassembled WGS sequence"/>
</dbReference>
<dbReference type="AlphaFoldDB" id="A0A6G0XZG9"/>
<dbReference type="EMBL" id="VUJU01007232">
    <property type="protein sequence ID" value="KAF0746386.1"/>
    <property type="molecule type" value="Genomic_DNA"/>
</dbReference>
<evidence type="ECO:0000313" key="2">
    <source>
        <dbReference type="EMBL" id="KAF0746386.1"/>
    </source>
</evidence>
<proteinExistence type="predicted"/>
<feature type="region of interest" description="Disordered" evidence="1">
    <location>
        <begin position="465"/>
        <end position="485"/>
    </location>
</feature>
<comment type="caution">
    <text evidence="2">The sequence shown here is derived from an EMBL/GenBank/DDBJ whole genome shotgun (WGS) entry which is preliminary data.</text>
</comment>
<evidence type="ECO:0000256" key="1">
    <source>
        <dbReference type="SAM" id="MobiDB-lite"/>
    </source>
</evidence>
<accession>A0A6G0XZG9</accession>